<feature type="region of interest" description="Disordered" evidence="1">
    <location>
        <begin position="120"/>
        <end position="164"/>
    </location>
</feature>
<name>A0A897MHJ9_9EURY</name>
<evidence type="ECO:0000313" key="3">
    <source>
        <dbReference type="EMBL" id="QSG01620.1"/>
    </source>
</evidence>
<evidence type="ECO:0000313" key="4">
    <source>
        <dbReference type="Proteomes" id="UP000663586"/>
    </source>
</evidence>
<protein>
    <submittedName>
        <fullName evidence="3">DUF1102 family</fullName>
    </submittedName>
</protein>
<proteinExistence type="predicted"/>
<gene>
    <name evidence="3" type="ORF">AArcS_0391</name>
</gene>
<feature type="domain" description="CARDB" evidence="2">
    <location>
        <begin position="136"/>
        <end position="215"/>
    </location>
</feature>
<keyword evidence="4" id="KW-1185">Reference proteome</keyword>
<dbReference type="Pfam" id="PF07705">
    <property type="entry name" value="CARDB"/>
    <property type="match status" value="2"/>
</dbReference>
<sequence>MALFAAPTVVAGEDSPSDTITIEATDDSVATIEDSEIRIDADTLPYATGSVDEAFQIRSTGDTEQRVWVTSDVEGVEFHRSDTGEPVEEVTLNPGESVGVGLEVDSSKDLDGDVFTIRVETEEEDSESSSISVTDVDVDPREVETGESSTVTATVENSGDGPGSTRVGLSVDGTIVSQQLVSLRAGETTAVTFDRTFQQSGEYEIAVTNRPGVTVYTTDAGTVTVTDPPSGPSFEVTDAAVSATEIDPGENVDVTATVANVGDEDGTFTAELAIAGIVFQSQQVDVAAGEEETVTFTRGFADEGTFAVSVSGSDASEVTVGSPGETVVETTQRYLSNPATASVGLAALVGLLAIGRSSIWELARRYV</sequence>
<dbReference type="Gene3D" id="2.60.40.10">
    <property type="entry name" value="Immunoglobulins"/>
    <property type="match status" value="2"/>
</dbReference>
<evidence type="ECO:0000259" key="2">
    <source>
        <dbReference type="Pfam" id="PF07705"/>
    </source>
</evidence>
<dbReference type="Proteomes" id="UP000663586">
    <property type="component" value="Chromosome"/>
</dbReference>
<dbReference type="KEGG" id="hara:AArcS_0391"/>
<feature type="domain" description="CARDB" evidence="2">
    <location>
        <begin position="233"/>
        <end position="311"/>
    </location>
</feature>
<dbReference type="InterPro" id="IPR013783">
    <property type="entry name" value="Ig-like_fold"/>
</dbReference>
<evidence type="ECO:0000256" key="1">
    <source>
        <dbReference type="SAM" id="MobiDB-lite"/>
    </source>
</evidence>
<accession>A0A897MHJ9</accession>
<feature type="compositionally biased region" description="Polar residues" evidence="1">
    <location>
        <begin position="146"/>
        <end position="157"/>
    </location>
</feature>
<dbReference type="EMBL" id="CP064786">
    <property type="protein sequence ID" value="QSG01620.1"/>
    <property type="molecule type" value="Genomic_DNA"/>
</dbReference>
<reference evidence="3" key="1">
    <citation type="submission" date="2020-11" db="EMBL/GenBank/DDBJ databases">
        <title>Carbohydrate-dependent, anaerobic sulfur respiration: A novel catabolism in halophilic archaea.</title>
        <authorList>
            <person name="Sorokin D.Y."/>
            <person name="Messina E."/>
            <person name="Smedile F."/>
            <person name="La Cono V."/>
            <person name="Hallsworth J.E."/>
            <person name="Yakimov M.M."/>
        </authorList>
    </citation>
    <scope>NUCLEOTIDE SEQUENCE</scope>
    <source>
        <strain evidence="3">AArc-S</strain>
    </source>
</reference>
<organism evidence="3 4">
    <name type="scientific">Natranaeroarchaeum sulfidigenes</name>
    <dbReference type="NCBI Taxonomy" id="2784880"/>
    <lineage>
        <taxon>Archaea</taxon>
        <taxon>Methanobacteriati</taxon>
        <taxon>Methanobacteriota</taxon>
        <taxon>Stenosarchaea group</taxon>
        <taxon>Halobacteria</taxon>
        <taxon>Halobacteriales</taxon>
        <taxon>Natronoarchaeaceae</taxon>
        <taxon>Natranaeroarchaeum</taxon>
    </lineage>
</organism>
<dbReference type="AlphaFoldDB" id="A0A897MHJ9"/>
<dbReference type="InterPro" id="IPR011635">
    <property type="entry name" value="CARDB"/>
</dbReference>